<organism evidence="8 9">
    <name type="scientific">Ramlibacter algicola</name>
    <dbReference type="NCBI Taxonomy" id="2795217"/>
    <lineage>
        <taxon>Bacteria</taxon>
        <taxon>Pseudomonadati</taxon>
        <taxon>Pseudomonadota</taxon>
        <taxon>Betaproteobacteria</taxon>
        <taxon>Burkholderiales</taxon>
        <taxon>Comamonadaceae</taxon>
        <taxon>Ramlibacter</taxon>
    </lineage>
</organism>
<dbReference type="InterPro" id="IPR008335">
    <property type="entry name" value="Mopterin_OxRdtase_euk"/>
</dbReference>
<dbReference type="GO" id="GO:0020037">
    <property type="term" value="F:heme binding"/>
    <property type="evidence" value="ECO:0007669"/>
    <property type="project" value="TreeGrafter"/>
</dbReference>
<evidence type="ECO:0000256" key="2">
    <source>
        <dbReference type="ARBA" id="ARBA00022505"/>
    </source>
</evidence>
<keyword evidence="3" id="KW-0479">Metal-binding</keyword>
<dbReference type="InterPro" id="IPR000572">
    <property type="entry name" value="OxRdtase_Mopterin-bd_dom"/>
</dbReference>
<dbReference type="EC" id="1.8.2.1" evidence="8"/>
<dbReference type="AlphaFoldDB" id="A0A934Q671"/>
<dbReference type="Gene3D" id="3.90.420.10">
    <property type="entry name" value="Oxidoreductase, molybdopterin-binding domain"/>
    <property type="match status" value="1"/>
</dbReference>
<feature type="domain" description="Moybdenum cofactor oxidoreductase dimerisation" evidence="7">
    <location>
        <begin position="264"/>
        <end position="366"/>
    </location>
</feature>
<dbReference type="GO" id="GO:0030151">
    <property type="term" value="F:molybdenum ion binding"/>
    <property type="evidence" value="ECO:0007669"/>
    <property type="project" value="InterPro"/>
</dbReference>
<dbReference type="GO" id="GO:0006790">
    <property type="term" value="P:sulfur compound metabolic process"/>
    <property type="evidence" value="ECO:0007669"/>
    <property type="project" value="TreeGrafter"/>
</dbReference>
<dbReference type="GO" id="GO:0043546">
    <property type="term" value="F:molybdopterin cofactor binding"/>
    <property type="evidence" value="ECO:0007669"/>
    <property type="project" value="TreeGrafter"/>
</dbReference>
<feature type="compositionally biased region" description="Polar residues" evidence="5">
    <location>
        <begin position="52"/>
        <end position="63"/>
    </location>
</feature>
<dbReference type="GO" id="GO:0008482">
    <property type="term" value="F:sulfite oxidase activity"/>
    <property type="evidence" value="ECO:0007669"/>
    <property type="project" value="TreeGrafter"/>
</dbReference>
<keyword evidence="2" id="KW-0500">Molybdenum</keyword>
<sequence length="394" mass="42580">MKRRSVLASLAASAAGGRAAAQEARQLGAGRRAYGGRSPEVHATRFFGDSPTPGTGASRTPLQDTVGVITPSSLHFERHHSGVPRIEAARHELLVHGLAGRSVAFSMEDLRRLPSVSRVHFIECAGNSGREHAGNPGETAQKSHGLVSGSEWTGVRLSTLLRIAGVQGQAQWVVAEGADAARHSRSIPIAKAMDDVIVAYAQNGEPVRPEQGYPLRLVVPGWEGNVHVKWLHRLQLTAGPAMSRDEAASYTDLMPDGRAWQFSFEMDVKSVILRPSGGHALSGPGFHEISGIAWSGRGRVKRVDVSVDGGRTWQPAALQPPVLDRSLTRFTLPWAWDGRDTWIMSRATDETGDEQPTRDRIVAMRGTRPGPDGFNHYNGIKAWHVTSGGQVTHV</sequence>
<name>A0A934Q671_9BURK</name>
<evidence type="ECO:0000313" key="8">
    <source>
        <dbReference type="EMBL" id="MBK0394917.1"/>
    </source>
</evidence>
<evidence type="ECO:0000313" key="9">
    <source>
        <dbReference type="Proteomes" id="UP000617041"/>
    </source>
</evidence>
<dbReference type="InterPro" id="IPR014756">
    <property type="entry name" value="Ig_E-set"/>
</dbReference>
<evidence type="ECO:0000256" key="4">
    <source>
        <dbReference type="ARBA" id="ARBA00023002"/>
    </source>
</evidence>
<protein>
    <submittedName>
        <fullName evidence="8">Sulfite dehydrogenase</fullName>
        <ecNumber evidence="8">1.8.2.1</ecNumber>
    </submittedName>
</protein>
<dbReference type="InterPro" id="IPR036374">
    <property type="entry name" value="OxRdtase_Mopterin-bd_sf"/>
</dbReference>
<gene>
    <name evidence="8" type="primary">soxC</name>
    <name evidence="8" type="ORF">I8E28_20095</name>
</gene>
<comment type="caution">
    <text evidence="8">The sequence shown here is derived from an EMBL/GenBank/DDBJ whole genome shotgun (WGS) entry which is preliminary data.</text>
</comment>
<dbReference type="RefSeq" id="WP_200789995.1">
    <property type="nucleotide sequence ID" value="NZ_JAEDAO010000001.1"/>
</dbReference>
<dbReference type="PANTHER" id="PTHR19372">
    <property type="entry name" value="SULFITE REDUCTASE"/>
    <property type="match status" value="1"/>
</dbReference>
<keyword evidence="9" id="KW-1185">Reference proteome</keyword>
<dbReference type="Gene3D" id="2.60.40.650">
    <property type="match status" value="1"/>
</dbReference>
<reference evidence="8" key="1">
    <citation type="submission" date="2020-12" db="EMBL/GenBank/DDBJ databases">
        <title>Ramlibacter sp. nov., isolated from a freshwater alga, Cryptomonas.</title>
        <authorList>
            <person name="Kim H.M."/>
            <person name="Jeon C.O."/>
        </authorList>
    </citation>
    <scope>NUCLEOTIDE SEQUENCE</scope>
    <source>
        <strain evidence="8">CrO1</strain>
    </source>
</reference>
<evidence type="ECO:0000259" key="6">
    <source>
        <dbReference type="Pfam" id="PF00174"/>
    </source>
</evidence>
<evidence type="ECO:0000256" key="3">
    <source>
        <dbReference type="ARBA" id="ARBA00022723"/>
    </source>
</evidence>
<dbReference type="GO" id="GO:0050310">
    <property type="term" value="F:sulfite dehydrogenase activity"/>
    <property type="evidence" value="ECO:0007669"/>
    <property type="project" value="UniProtKB-EC"/>
</dbReference>
<dbReference type="SUPFAM" id="SSF81296">
    <property type="entry name" value="E set domains"/>
    <property type="match status" value="1"/>
</dbReference>
<dbReference type="EMBL" id="JAEDAO010000001">
    <property type="protein sequence ID" value="MBK0394917.1"/>
    <property type="molecule type" value="Genomic_DNA"/>
</dbReference>
<dbReference type="Pfam" id="PF00174">
    <property type="entry name" value="Oxidored_molyb"/>
    <property type="match status" value="1"/>
</dbReference>
<comment type="cofactor">
    <cofactor evidence="1">
        <name>Mo-molybdopterin</name>
        <dbReference type="ChEBI" id="CHEBI:71302"/>
    </cofactor>
</comment>
<accession>A0A934Q671</accession>
<dbReference type="SUPFAM" id="SSF56524">
    <property type="entry name" value="Oxidoreductase molybdopterin-binding domain"/>
    <property type="match status" value="1"/>
</dbReference>
<dbReference type="Proteomes" id="UP000617041">
    <property type="component" value="Unassembled WGS sequence"/>
</dbReference>
<evidence type="ECO:0000256" key="5">
    <source>
        <dbReference type="SAM" id="MobiDB-lite"/>
    </source>
</evidence>
<evidence type="ECO:0000256" key="1">
    <source>
        <dbReference type="ARBA" id="ARBA00001924"/>
    </source>
</evidence>
<keyword evidence="4 8" id="KW-0560">Oxidoreductase</keyword>
<evidence type="ECO:0000259" key="7">
    <source>
        <dbReference type="Pfam" id="PF03404"/>
    </source>
</evidence>
<dbReference type="InterPro" id="IPR005066">
    <property type="entry name" value="MoCF_OxRdtse_dimer"/>
</dbReference>
<feature type="region of interest" description="Disordered" evidence="5">
    <location>
        <begin position="30"/>
        <end position="63"/>
    </location>
</feature>
<dbReference type="InterPro" id="IPR030835">
    <property type="entry name" value="Sulfite_DH_SoxC"/>
</dbReference>
<proteinExistence type="predicted"/>
<dbReference type="PANTHER" id="PTHR19372:SF7">
    <property type="entry name" value="SULFITE OXIDASE, MITOCHONDRIAL"/>
    <property type="match status" value="1"/>
</dbReference>
<dbReference type="Pfam" id="PF03404">
    <property type="entry name" value="Mo-co_dimer"/>
    <property type="match status" value="1"/>
</dbReference>
<dbReference type="PRINTS" id="PR00407">
    <property type="entry name" value="EUMOPTERIN"/>
</dbReference>
<feature type="domain" description="Oxidoreductase molybdopterin-binding" evidence="6">
    <location>
        <begin position="80"/>
        <end position="241"/>
    </location>
</feature>
<dbReference type="NCBIfam" id="TIGR04555">
    <property type="entry name" value="sulfite_DH_soxC"/>
    <property type="match status" value="1"/>
</dbReference>